<name>A0A948TG26_9GAMM</name>
<evidence type="ECO:0000256" key="9">
    <source>
        <dbReference type="RuleBase" id="RU003435"/>
    </source>
</evidence>
<dbReference type="InterPro" id="IPR024077">
    <property type="entry name" value="Neurolysin/TOP_dom2"/>
</dbReference>
<keyword evidence="5 9" id="KW-0862">Zinc</keyword>
<feature type="domain" description="Oligopeptidase A N-terminal" evidence="11">
    <location>
        <begin position="50"/>
        <end position="152"/>
    </location>
</feature>
<dbReference type="InterPro" id="IPR045090">
    <property type="entry name" value="Pept_M3A_M3B"/>
</dbReference>
<feature type="domain" description="Peptidase M3A/M3B catalytic" evidence="10">
    <location>
        <begin position="227"/>
        <end position="682"/>
    </location>
</feature>
<evidence type="ECO:0000256" key="5">
    <source>
        <dbReference type="ARBA" id="ARBA00022833"/>
    </source>
</evidence>
<dbReference type="CDD" id="cd06456">
    <property type="entry name" value="M3A_DCP"/>
    <property type="match status" value="1"/>
</dbReference>
<dbReference type="AlphaFoldDB" id="A0A948TG26"/>
<dbReference type="InterPro" id="IPR034005">
    <property type="entry name" value="M3A_DCP"/>
</dbReference>
<dbReference type="Gene3D" id="1.10.1370.10">
    <property type="entry name" value="Neurolysin, domain 3"/>
    <property type="match status" value="1"/>
</dbReference>
<evidence type="ECO:0000256" key="6">
    <source>
        <dbReference type="ARBA" id="ARBA00023049"/>
    </source>
</evidence>
<dbReference type="Gene3D" id="3.40.390.10">
    <property type="entry name" value="Collagenase (Catalytic Domain)"/>
    <property type="match status" value="1"/>
</dbReference>
<gene>
    <name evidence="12" type="primary">prlC</name>
    <name evidence="12" type="ORF">H9847_05055</name>
</gene>
<proteinExistence type="inferred from homology"/>
<evidence type="ECO:0000259" key="10">
    <source>
        <dbReference type="Pfam" id="PF01432"/>
    </source>
</evidence>
<dbReference type="GO" id="GO:0006508">
    <property type="term" value="P:proteolysis"/>
    <property type="evidence" value="ECO:0007669"/>
    <property type="project" value="UniProtKB-KW"/>
</dbReference>
<dbReference type="GO" id="GO:0046872">
    <property type="term" value="F:metal ion binding"/>
    <property type="evidence" value="ECO:0007669"/>
    <property type="project" value="UniProtKB-UniRule"/>
</dbReference>
<evidence type="ECO:0000256" key="7">
    <source>
        <dbReference type="ARBA" id="ARBA00024603"/>
    </source>
</evidence>
<dbReference type="EC" id="3.4.24.70" evidence="8"/>
<dbReference type="GO" id="GO:0006518">
    <property type="term" value="P:peptide metabolic process"/>
    <property type="evidence" value="ECO:0007669"/>
    <property type="project" value="TreeGrafter"/>
</dbReference>
<dbReference type="InterPro" id="IPR024079">
    <property type="entry name" value="MetalloPept_cat_dom_sf"/>
</dbReference>
<dbReference type="PANTHER" id="PTHR11804:SF84">
    <property type="entry name" value="SACCHAROLYSIN"/>
    <property type="match status" value="1"/>
</dbReference>
<keyword evidence="3 9" id="KW-0479">Metal-binding</keyword>
<accession>A0A948TG26</accession>
<reference evidence="12" key="1">
    <citation type="journal article" date="2021" name="PeerJ">
        <title>Extensive microbial diversity within the chicken gut microbiome revealed by metagenomics and culture.</title>
        <authorList>
            <person name="Gilroy R."/>
            <person name="Ravi A."/>
            <person name="Getino M."/>
            <person name="Pursley I."/>
            <person name="Horton D.L."/>
            <person name="Alikhan N.F."/>
            <person name="Baker D."/>
            <person name="Gharbi K."/>
            <person name="Hall N."/>
            <person name="Watson M."/>
            <person name="Adriaenssens E.M."/>
            <person name="Foster-Nyarko E."/>
            <person name="Jarju S."/>
            <person name="Secka A."/>
            <person name="Antonio M."/>
            <person name="Oren A."/>
            <person name="Chaudhuri R.R."/>
            <person name="La Ragione R."/>
            <person name="Hildebrand F."/>
            <person name="Pallen M.J."/>
        </authorList>
    </citation>
    <scope>NUCLEOTIDE SEQUENCE</scope>
    <source>
        <strain evidence="12">378</strain>
    </source>
</reference>
<dbReference type="PANTHER" id="PTHR11804">
    <property type="entry name" value="PROTEASE M3 THIMET OLIGOPEPTIDASE-RELATED"/>
    <property type="match status" value="1"/>
</dbReference>
<keyword evidence="2 9" id="KW-0645">Protease</keyword>
<evidence type="ECO:0000259" key="11">
    <source>
        <dbReference type="Pfam" id="PF19310"/>
    </source>
</evidence>
<keyword evidence="6 9" id="KW-0482">Metalloprotease</keyword>
<organism evidence="12 13">
    <name type="scientific">Candidatus Anaerobiospirillum pullicola</name>
    <dbReference type="NCBI Taxonomy" id="2838451"/>
    <lineage>
        <taxon>Bacteria</taxon>
        <taxon>Pseudomonadati</taxon>
        <taxon>Pseudomonadota</taxon>
        <taxon>Gammaproteobacteria</taxon>
        <taxon>Aeromonadales</taxon>
        <taxon>Succinivibrionaceae</taxon>
        <taxon>Anaerobiospirillum</taxon>
    </lineage>
</organism>
<dbReference type="Pfam" id="PF19310">
    <property type="entry name" value="TOP_N"/>
    <property type="match status" value="1"/>
</dbReference>
<evidence type="ECO:0000256" key="3">
    <source>
        <dbReference type="ARBA" id="ARBA00022723"/>
    </source>
</evidence>
<dbReference type="InterPro" id="IPR045666">
    <property type="entry name" value="OpdA_N"/>
</dbReference>
<dbReference type="InterPro" id="IPR001567">
    <property type="entry name" value="Pept_M3A_M3B_dom"/>
</dbReference>
<evidence type="ECO:0000313" key="13">
    <source>
        <dbReference type="Proteomes" id="UP000733611"/>
    </source>
</evidence>
<reference evidence="12" key="2">
    <citation type="submission" date="2021-04" db="EMBL/GenBank/DDBJ databases">
        <authorList>
            <person name="Gilroy R."/>
        </authorList>
    </citation>
    <scope>NUCLEOTIDE SEQUENCE</scope>
    <source>
        <strain evidence="12">378</strain>
    </source>
</reference>
<comment type="caution">
    <text evidence="12">The sequence shown here is derived from an EMBL/GenBank/DDBJ whole genome shotgun (WGS) entry which is preliminary data.</text>
</comment>
<dbReference type="FunFam" id="3.40.390.10:FF:000009">
    <property type="entry name" value="Oligopeptidase A"/>
    <property type="match status" value="1"/>
</dbReference>
<dbReference type="EMBL" id="JAHLFE010000100">
    <property type="protein sequence ID" value="MBU3844224.1"/>
    <property type="molecule type" value="Genomic_DNA"/>
</dbReference>
<keyword evidence="4 9" id="KW-0378">Hydrolase</keyword>
<evidence type="ECO:0000313" key="12">
    <source>
        <dbReference type="EMBL" id="MBU3844224.1"/>
    </source>
</evidence>
<protein>
    <recommendedName>
        <fullName evidence="8">oligopeptidase A</fullName>
        <ecNumber evidence="8">3.4.24.70</ecNumber>
    </recommendedName>
</protein>
<comment type="similarity">
    <text evidence="1 9">Belongs to the peptidase M3 family.</text>
</comment>
<sequence length="691" mass="78645">MEQQDFNPLLHLQGLPLFSHVKPEHVYPAIKEAIDHSVQVIKSVVAAHENDPTWDNVVYPIEEADDRLSKIWSVVSHLNGVCNTEEMRKAHDSCLPLMAEYSTFIGQYRPLCEVLKKIKHSDAFSLLNTAQQKSIDNSLRDFRLSGIDLPEAQQQRYAEITAELSQLQSNFANNVLDATKGYFLHITDRSEVKGLPQSQLHQAEEEAKKRNLDGMVFTLDIPSYLPFMTYVENRDLRKQMYEAYATRASDIGPNAHKWDNQENIDNILRLRHELAQLLGYESYAHLSLATKMASSPVEVITFLEDLAHKSKPQGLREVQQLREFAAAKGLEGELEPWDVSFYSQKLCKEQYAYDPQELRPYFGVEKVLAGLFTCAERLYNVTFRPRFGVDVWHSDVRCYDIYDSFGSKIGTFFVDLFARDGKRGGAWMDECMSRRYRSDGSLQLPVAYLVCNFTPPVKGKESQLTHEEVVTLFHEFGHGLNQLLTRIDIADVSGINGVPWDAVELPSQFNENFAWQEEVLNFLSSHEKTHEPLPKDKLEALIRAKNFESAMAMLRQLEFALFDFRLHLDYDPAKGSRVYEILQQVKDLVAVTPQYPQSRFPDSFTHIFAGGYAAGYYSYKWAEVLAADAFGRFEEEGLFTGKAGAEFRDCILAVGGAVDPMKGFVAFRGRKPTVDALLRQSGISTEESESK</sequence>
<dbReference type="NCBIfam" id="NF008159">
    <property type="entry name" value="PRK10911.1"/>
    <property type="match status" value="1"/>
</dbReference>
<evidence type="ECO:0000256" key="4">
    <source>
        <dbReference type="ARBA" id="ARBA00022801"/>
    </source>
</evidence>
<dbReference type="SUPFAM" id="SSF55486">
    <property type="entry name" value="Metalloproteases ('zincins'), catalytic domain"/>
    <property type="match status" value="1"/>
</dbReference>
<dbReference type="Pfam" id="PF01432">
    <property type="entry name" value="Peptidase_M3"/>
    <property type="match status" value="1"/>
</dbReference>
<comment type="catalytic activity">
    <reaction evidence="7">
        <text>Hydrolysis of oligopeptides, with broad specificity. Gly or Ala commonly occur as P1 or P1' residues, but more distant residues are also important, as is shown by the fact that Z-Gly-Pro-Gly-|-Gly-Pro-Ala is cleaved, but not Z-(Gly)(5).</text>
        <dbReference type="EC" id="3.4.24.70"/>
    </reaction>
</comment>
<dbReference type="Proteomes" id="UP000733611">
    <property type="component" value="Unassembled WGS sequence"/>
</dbReference>
<evidence type="ECO:0000256" key="8">
    <source>
        <dbReference type="ARBA" id="ARBA00026100"/>
    </source>
</evidence>
<dbReference type="GO" id="GO:0005829">
    <property type="term" value="C:cytosol"/>
    <property type="evidence" value="ECO:0007669"/>
    <property type="project" value="UniProtKB-ARBA"/>
</dbReference>
<dbReference type="GO" id="GO:0004222">
    <property type="term" value="F:metalloendopeptidase activity"/>
    <property type="evidence" value="ECO:0007669"/>
    <property type="project" value="UniProtKB-EC"/>
</dbReference>
<comment type="cofactor">
    <cofactor evidence="9">
        <name>Zn(2+)</name>
        <dbReference type="ChEBI" id="CHEBI:29105"/>
    </cofactor>
    <text evidence="9">Binds 1 zinc ion.</text>
</comment>
<evidence type="ECO:0000256" key="1">
    <source>
        <dbReference type="ARBA" id="ARBA00006040"/>
    </source>
</evidence>
<evidence type="ECO:0000256" key="2">
    <source>
        <dbReference type="ARBA" id="ARBA00022670"/>
    </source>
</evidence>